<dbReference type="Gene3D" id="3.40.50.300">
    <property type="entry name" value="P-loop containing nucleotide triphosphate hydrolases"/>
    <property type="match status" value="1"/>
</dbReference>
<dbReference type="PROSITE" id="PS00211">
    <property type="entry name" value="ABC_TRANSPORTER_1"/>
    <property type="match status" value="1"/>
</dbReference>
<dbReference type="InterPro" id="IPR017871">
    <property type="entry name" value="ABC_transporter-like_CS"/>
</dbReference>
<dbReference type="Proteomes" id="UP000190637">
    <property type="component" value="Unassembled WGS sequence"/>
</dbReference>
<dbReference type="PANTHER" id="PTHR42711">
    <property type="entry name" value="ABC TRANSPORTER ATP-BINDING PROTEIN"/>
    <property type="match status" value="1"/>
</dbReference>
<gene>
    <name evidence="7" type="ORF">SAMN02745673_04743</name>
</gene>
<keyword evidence="3" id="KW-0547">Nucleotide-binding</keyword>
<dbReference type="InterPro" id="IPR003439">
    <property type="entry name" value="ABC_transporter-like_ATP-bd"/>
</dbReference>
<dbReference type="GO" id="GO:0005886">
    <property type="term" value="C:plasma membrane"/>
    <property type="evidence" value="ECO:0007669"/>
    <property type="project" value="UniProtKB-SubCell"/>
</dbReference>
<dbReference type="GO" id="GO:0005524">
    <property type="term" value="F:ATP binding"/>
    <property type="evidence" value="ECO:0007669"/>
    <property type="project" value="UniProtKB-KW"/>
</dbReference>
<dbReference type="InterPro" id="IPR027417">
    <property type="entry name" value="P-loop_NTPase"/>
</dbReference>
<proteinExistence type="predicted"/>
<name>A0A1T4TAV3_9ACTN</name>
<sequence>MTSVIVAWQRNSRPTGDNSAYPARTPKAKLVDMSTAQQTSPSATGSVPTLAISVRDLRQSYGTFEAVRGISFDVAPGELFALLGTNGAGKTTTIETLEGFRRPSAGTVRVFGVDPYGQPPELRERVDAVLQHSGLFEELTVAETIDLSRDLAADPRDRADVLELVSLTDKADVAIRQLSGGQKRRLDLALALVSRPEVLFLDEPTTGMDPEARHATWKIVSDLVSEGVAVLLTTHYLEEAERLADRLAIMHHGEIRVEGRLDDVLTGWGDRIGFRLPERVRAEDLPDLPGADRDVDVHNGEPWVTYTVTGEDTAGRAHRALATLLAWAGERAVLLERLQVRGASLEDVFLDVAGGGVADLARD</sequence>
<dbReference type="PANTHER" id="PTHR42711:SF16">
    <property type="entry name" value="ABC TRANSPORTER ATP-BINDING PROTEIN"/>
    <property type="match status" value="1"/>
</dbReference>
<evidence type="ECO:0000256" key="1">
    <source>
        <dbReference type="ARBA" id="ARBA00004202"/>
    </source>
</evidence>
<dbReference type="InterPro" id="IPR003593">
    <property type="entry name" value="AAA+_ATPase"/>
</dbReference>
<protein>
    <submittedName>
        <fullName evidence="7">ABC-2 type transport system ATP-binding protein</fullName>
    </submittedName>
</protein>
<keyword evidence="4 7" id="KW-0067">ATP-binding</keyword>
<evidence type="ECO:0000313" key="8">
    <source>
        <dbReference type="Proteomes" id="UP000190637"/>
    </source>
</evidence>
<evidence type="ECO:0000256" key="5">
    <source>
        <dbReference type="ARBA" id="ARBA00023251"/>
    </source>
</evidence>
<reference evidence="7 8" key="1">
    <citation type="submission" date="2017-02" db="EMBL/GenBank/DDBJ databases">
        <authorList>
            <person name="Peterson S.W."/>
        </authorList>
    </citation>
    <scope>NUCLEOTIDE SEQUENCE [LARGE SCALE GENOMIC DNA]</scope>
    <source>
        <strain evidence="7 8">DSM 45154</strain>
    </source>
</reference>
<dbReference type="CDD" id="cd03230">
    <property type="entry name" value="ABC_DR_subfamily_A"/>
    <property type="match status" value="1"/>
</dbReference>
<dbReference type="Pfam" id="PF00005">
    <property type="entry name" value="ABC_tran"/>
    <property type="match status" value="1"/>
</dbReference>
<dbReference type="SUPFAM" id="SSF52540">
    <property type="entry name" value="P-loop containing nucleoside triphosphate hydrolases"/>
    <property type="match status" value="1"/>
</dbReference>
<dbReference type="EMBL" id="FUWS01000017">
    <property type="protein sequence ID" value="SKA37604.1"/>
    <property type="molecule type" value="Genomic_DNA"/>
</dbReference>
<dbReference type="AlphaFoldDB" id="A0A1T4TAV3"/>
<evidence type="ECO:0000256" key="3">
    <source>
        <dbReference type="ARBA" id="ARBA00022741"/>
    </source>
</evidence>
<evidence type="ECO:0000259" key="6">
    <source>
        <dbReference type="PROSITE" id="PS50893"/>
    </source>
</evidence>
<dbReference type="PROSITE" id="PS50893">
    <property type="entry name" value="ABC_TRANSPORTER_2"/>
    <property type="match status" value="1"/>
</dbReference>
<evidence type="ECO:0000313" key="7">
    <source>
        <dbReference type="EMBL" id="SKA37604.1"/>
    </source>
</evidence>
<keyword evidence="5" id="KW-0046">Antibiotic resistance</keyword>
<dbReference type="InterPro" id="IPR050763">
    <property type="entry name" value="ABC_transporter_ATP-binding"/>
</dbReference>
<evidence type="ECO:0000256" key="4">
    <source>
        <dbReference type="ARBA" id="ARBA00022840"/>
    </source>
</evidence>
<dbReference type="GO" id="GO:0046677">
    <property type="term" value="P:response to antibiotic"/>
    <property type="evidence" value="ECO:0007669"/>
    <property type="project" value="UniProtKB-KW"/>
</dbReference>
<accession>A0A1T4TAV3</accession>
<feature type="domain" description="ABC transporter" evidence="6">
    <location>
        <begin position="52"/>
        <end position="277"/>
    </location>
</feature>
<dbReference type="STRING" id="1122192.SAMN02745673_04743"/>
<comment type="subcellular location">
    <subcellularLocation>
        <location evidence="1">Cell membrane</location>
        <topology evidence="1">Peripheral membrane protein</topology>
    </subcellularLocation>
</comment>
<evidence type="ECO:0000256" key="2">
    <source>
        <dbReference type="ARBA" id="ARBA00022448"/>
    </source>
</evidence>
<dbReference type="GO" id="GO:0016887">
    <property type="term" value="F:ATP hydrolysis activity"/>
    <property type="evidence" value="ECO:0007669"/>
    <property type="project" value="InterPro"/>
</dbReference>
<keyword evidence="2" id="KW-0813">Transport</keyword>
<organism evidence="7 8">
    <name type="scientific">Marinactinospora thermotolerans DSM 45154</name>
    <dbReference type="NCBI Taxonomy" id="1122192"/>
    <lineage>
        <taxon>Bacteria</taxon>
        <taxon>Bacillati</taxon>
        <taxon>Actinomycetota</taxon>
        <taxon>Actinomycetes</taxon>
        <taxon>Streptosporangiales</taxon>
        <taxon>Nocardiopsidaceae</taxon>
        <taxon>Marinactinospora</taxon>
    </lineage>
</organism>
<keyword evidence="8" id="KW-1185">Reference proteome</keyword>
<dbReference type="SMART" id="SM00382">
    <property type="entry name" value="AAA"/>
    <property type="match status" value="1"/>
</dbReference>